<dbReference type="Proteomes" id="UP000736787">
    <property type="component" value="Unassembled WGS sequence"/>
</dbReference>
<comment type="caution">
    <text evidence="3">The sequence shown here is derived from an EMBL/GenBank/DDBJ whole genome shotgun (WGS) entry which is preliminary data.</text>
</comment>
<dbReference type="EMBL" id="RCMV01003546">
    <property type="protein sequence ID" value="KAG3198369.1"/>
    <property type="molecule type" value="Genomic_DNA"/>
</dbReference>
<organism evidence="3 7">
    <name type="scientific">Phytophthora cactorum</name>
    <dbReference type="NCBI Taxonomy" id="29920"/>
    <lineage>
        <taxon>Eukaryota</taxon>
        <taxon>Sar</taxon>
        <taxon>Stramenopiles</taxon>
        <taxon>Oomycota</taxon>
        <taxon>Peronosporomycetes</taxon>
        <taxon>Peronosporales</taxon>
        <taxon>Peronosporaceae</taxon>
        <taxon>Phytophthora</taxon>
    </lineage>
</organism>
<feature type="compositionally biased region" description="Polar residues" evidence="1">
    <location>
        <begin position="134"/>
        <end position="144"/>
    </location>
</feature>
<feature type="region of interest" description="Disordered" evidence="1">
    <location>
        <begin position="1"/>
        <end position="90"/>
    </location>
</feature>
<feature type="compositionally biased region" description="Acidic residues" evidence="1">
    <location>
        <begin position="29"/>
        <end position="44"/>
    </location>
</feature>
<evidence type="ECO:0000313" key="4">
    <source>
        <dbReference type="EMBL" id="KAG2883053.1"/>
    </source>
</evidence>
<evidence type="ECO:0000313" key="3">
    <source>
        <dbReference type="EMBL" id="KAG2877157.1"/>
    </source>
</evidence>
<dbReference type="Proteomes" id="UP000760860">
    <property type="component" value="Unassembled WGS sequence"/>
</dbReference>
<evidence type="ECO:0000313" key="2">
    <source>
        <dbReference type="EMBL" id="KAG2813489.1"/>
    </source>
</evidence>
<protein>
    <submittedName>
        <fullName evidence="3">Uncharacterized protein</fullName>
    </submittedName>
</protein>
<proteinExistence type="predicted"/>
<dbReference type="EMBL" id="RCMI01002336">
    <property type="protein sequence ID" value="KAG2877157.1"/>
    <property type="molecule type" value="Genomic_DNA"/>
</dbReference>
<dbReference type="AlphaFoldDB" id="A0A8T1AEP8"/>
<name>A0A8T1AEP8_9STRA</name>
<sequence>MSTHGWFSEGHGDWTSEGARGWAHPLETETPDPAEIREEEEEARAEDIARDDAQERVPARDGQGGDVERGTLRQTDQGAGSYEAQTDQGEEEDMFVITPPSPRTMRRAESILETPRGRELFNAFLEQLARQLASSEESTQSGTTIDAPVEITTTTVSRPHQGVAFSMDPSRPSLQPVGNARGDVPMVTPACATSDCRIQSGKGVLASGLSHKGSGRTQGLVQSGVERPGAAGATARANHLAGGRGTLPVQSTVTPTVGLGTSTANSALQTFLVDTLSQALQRLSVKSEAPTPALRAQATACLAIWRPRLSTRERNLSDCCVLRWLDTWAQCPEGDVADSGVDTCRNVHGRNSFVWRCVHPSSKRQQGRGEKWSAPTGCVPSSAPTSGDDYVWVELYWNVVCVVYSARYTDTCELW</sequence>
<dbReference type="VEuPathDB" id="FungiDB:PC110_g21137"/>
<dbReference type="Proteomes" id="UP000697107">
    <property type="component" value="Unassembled WGS sequence"/>
</dbReference>
<dbReference type="Proteomes" id="UP000735874">
    <property type="component" value="Unassembled WGS sequence"/>
</dbReference>
<evidence type="ECO:0000313" key="6">
    <source>
        <dbReference type="EMBL" id="KAG3198369.1"/>
    </source>
</evidence>
<feature type="region of interest" description="Disordered" evidence="1">
    <location>
        <begin position="134"/>
        <end position="181"/>
    </location>
</feature>
<dbReference type="EMBL" id="RCMG01002186">
    <property type="protein sequence ID" value="KAG2813489.1"/>
    <property type="molecule type" value="Genomic_DNA"/>
</dbReference>
<evidence type="ECO:0000256" key="1">
    <source>
        <dbReference type="SAM" id="MobiDB-lite"/>
    </source>
</evidence>
<feature type="compositionally biased region" description="Basic and acidic residues" evidence="1">
    <location>
        <begin position="45"/>
        <end position="59"/>
    </location>
</feature>
<feature type="compositionally biased region" description="Polar residues" evidence="1">
    <location>
        <begin position="72"/>
        <end position="87"/>
    </location>
</feature>
<evidence type="ECO:0000313" key="5">
    <source>
        <dbReference type="EMBL" id="KAG2958358.1"/>
    </source>
</evidence>
<reference evidence="3" key="1">
    <citation type="submission" date="2018-10" db="EMBL/GenBank/DDBJ databases">
        <title>Effector identification in a new, highly contiguous assembly of the strawberry crown rot pathogen Phytophthora cactorum.</title>
        <authorList>
            <person name="Armitage A.D."/>
            <person name="Nellist C.F."/>
            <person name="Bates H."/>
            <person name="Vickerstaff R.J."/>
            <person name="Harrison R.J."/>
        </authorList>
    </citation>
    <scope>NUCLEOTIDE SEQUENCE</scope>
    <source>
        <strain evidence="2">15-7</strain>
        <strain evidence="3">4032</strain>
        <strain evidence="4">4040</strain>
        <strain evidence="5">P415</strain>
        <strain evidence="6">P421</strain>
    </source>
</reference>
<accession>A0A8T1AEP8</accession>
<evidence type="ECO:0000313" key="7">
    <source>
        <dbReference type="Proteomes" id="UP000774804"/>
    </source>
</evidence>
<gene>
    <name evidence="2" type="ORF">PC113_g23432</name>
    <name evidence="3" type="ORF">PC115_g23428</name>
    <name evidence="4" type="ORF">PC117_g26113</name>
    <name evidence="5" type="ORF">PC118_g23567</name>
    <name evidence="6" type="ORF">PC129_g24360</name>
</gene>
<dbReference type="Proteomes" id="UP000774804">
    <property type="component" value="Unassembled WGS sequence"/>
</dbReference>
<dbReference type="EMBL" id="RCMK01002267">
    <property type="protein sequence ID" value="KAG2883053.1"/>
    <property type="molecule type" value="Genomic_DNA"/>
</dbReference>
<dbReference type="EMBL" id="RCML01002288">
    <property type="protein sequence ID" value="KAG2958358.1"/>
    <property type="molecule type" value="Genomic_DNA"/>
</dbReference>